<gene>
    <name evidence="2" type="ORF">DFQ10_10548</name>
</gene>
<feature type="transmembrane region" description="Helical" evidence="1">
    <location>
        <begin position="37"/>
        <end position="57"/>
    </location>
</feature>
<keyword evidence="1" id="KW-0472">Membrane</keyword>
<evidence type="ECO:0000313" key="2">
    <source>
        <dbReference type="EMBL" id="RED43450.1"/>
    </source>
</evidence>
<feature type="transmembrane region" description="Helical" evidence="1">
    <location>
        <begin position="12"/>
        <end position="31"/>
    </location>
</feature>
<protein>
    <submittedName>
        <fullName evidence="2">Uncharacterized protein</fullName>
    </submittedName>
</protein>
<sequence length="60" mass="6726">MSYLLKLKPQYRLQLGILILILSVISFFVIWNYETGFFGGFIAGGLLGIGLGLIVTYKKQ</sequence>
<keyword evidence="1" id="KW-1133">Transmembrane helix</keyword>
<dbReference type="AlphaFoldDB" id="A0A3D9H1S4"/>
<evidence type="ECO:0000256" key="1">
    <source>
        <dbReference type="SAM" id="Phobius"/>
    </source>
</evidence>
<keyword evidence="1" id="KW-0812">Transmembrane</keyword>
<dbReference type="Proteomes" id="UP000256980">
    <property type="component" value="Unassembled WGS sequence"/>
</dbReference>
<accession>A0A3D9H1S4</accession>
<dbReference type="RefSeq" id="WP_115817554.1">
    <property type="nucleotide sequence ID" value="NZ_CANKZP010000007.1"/>
</dbReference>
<keyword evidence="3" id="KW-1185">Reference proteome</keyword>
<comment type="caution">
    <text evidence="2">The sequence shown here is derived from an EMBL/GenBank/DDBJ whole genome shotgun (WGS) entry which is preliminary data.</text>
</comment>
<reference evidence="2 3" key="1">
    <citation type="submission" date="2018-07" db="EMBL/GenBank/DDBJ databases">
        <title>Genomic Encyclopedia of Type Strains, Phase III (KMG-III): the genomes of soil and plant-associated and newly described type strains.</title>
        <authorList>
            <person name="Whitman W."/>
        </authorList>
    </citation>
    <scope>NUCLEOTIDE SEQUENCE [LARGE SCALE GENOMIC DNA]</scope>
    <source>
        <strain evidence="2 3">CECT 7946</strain>
    </source>
</reference>
<dbReference type="EMBL" id="QRDV01000005">
    <property type="protein sequence ID" value="RED43450.1"/>
    <property type="molecule type" value="Genomic_DNA"/>
</dbReference>
<organism evidence="2 3">
    <name type="scientific">Winogradskyella eximia</name>
    <dbReference type="NCBI Taxonomy" id="262006"/>
    <lineage>
        <taxon>Bacteria</taxon>
        <taxon>Pseudomonadati</taxon>
        <taxon>Bacteroidota</taxon>
        <taxon>Flavobacteriia</taxon>
        <taxon>Flavobacteriales</taxon>
        <taxon>Flavobacteriaceae</taxon>
        <taxon>Winogradskyella</taxon>
    </lineage>
</organism>
<evidence type="ECO:0000313" key="3">
    <source>
        <dbReference type="Proteomes" id="UP000256980"/>
    </source>
</evidence>
<proteinExistence type="predicted"/>
<name>A0A3D9H1S4_9FLAO</name>